<evidence type="ECO:0000313" key="13">
    <source>
        <dbReference type="Proteomes" id="UP000199411"/>
    </source>
</evidence>
<keyword evidence="6" id="KW-0862">Zinc</keyword>
<dbReference type="Gene3D" id="3.30.420.40">
    <property type="match status" value="1"/>
</dbReference>
<dbReference type="InterPro" id="IPR006070">
    <property type="entry name" value="Sua5-like_dom"/>
</dbReference>
<sequence>MFAIKAKVYGIIQGVGFRPALYNALKKYTGWVRNSSCCVEIYIESNRILNIEKIIIKNKPQNAFIKSIDSVIFKIKKHAYNSFIIKYSKGDAQKNINITPDWGICKKCEQELFDSSNRRFLHPLITCTDCGPRFSIAKDGLFDRNNTTMNAFKMCKMCATEYSDSSNRRFHAQTISCKECGPKYFYVKNKQVELKDIKAVKKAAFDLENSKVGLLKGIGGYHLICNAFDEYAVEKIKYIKKREEKPFAVIAKNIETAKKLAYLSKKEIEILNSQIKPIVLAKYKDERLKFVNLKSPFVGLMLAYAPIHLLLFYFSNLECIVATSANLSEFSLIYKDRDAVNFDGVDFVLLHNRKIIRPIEDSIVHFSLNKQIIFRYARGYAPSPFYLKGVKPNILALGADMKNNIAISLKDTVILSQYTPDLSNYENYEQFNKKVNDFLSFFDIKKVDMAICDRHPNYLSSNYARQTFANVFEVQHHKAHFASVLLENNYTGDCIGIVLDGTGFGDDGNIWGGEFFVKMDKTIKRIGHIKNMKLYFGEKAIKEPYRIAASYIYDITDDIEYVKSLFSDYTDVIELMPKTPYLITSSAGRLFDAVSALLNIKHKNTFEAQSAMLLEYEAKKHKTSKILDYKIDNFVVDFSMTLKTIAKRRDLVSARLFHNTFVEAIYENTMSISKLTGIKVVALSGGVFQNDIVFSLLYKKLTKAGFNVLFNSRFPINDGGVAVGQIYIAKEGLCV</sequence>
<dbReference type="Pfam" id="PF07503">
    <property type="entry name" value="zf-HYPF"/>
    <property type="match status" value="2"/>
</dbReference>
<evidence type="ECO:0000256" key="7">
    <source>
        <dbReference type="ARBA" id="ARBA00048220"/>
    </source>
</evidence>
<dbReference type="GO" id="GO:0016874">
    <property type="term" value="F:ligase activity"/>
    <property type="evidence" value="ECO:0007669"/>
    <property type="project" value="UniProtKB-UniRule"/>
</dbReference>
<feature type="active site" evidence="9">
    <location>
        <position position="18"/>
    </location>
</feature>
<comment type="similarity">
    <text evidence="2 8">Belongs to the carbamoyltransferase HypF family.</text>
</comment>
<dbReference type="InterPro" id="IPR036046">
    <property type="entry name" value="Acylphosphatase-like_dom_sf"/>
</dbReference>
<dbReference type="Proteomes" id="UP000199411">
    <property type="component" value="Unassembled WGS sequence"/>
</dbReference>
<comment type="pathway">
    <text evidence="1">Protein modification; [NiFe] hydrogenase maturation.</text>
</comment>
<dbReference type="PANTHER" id="PTHR42959">
    <property type="entry name" value="CARBAMOYLTRANSFERASE"/>
    <property type="match status" value="1"/>
</dbReference>
<gene>
    <name evidence="12" type="ORF">SAMN05660835_01358</name>
</gene>
<protein>
    <recommendedName>
        <fullName evidence="8">Carbamoyltransferase</fullName>
        <ecNumber evidence="8">6.2.-.-</ecNumber>
    </recommendedName>
</protein>
<dbReference type="GO" id="GO:0003998">
    <property type="term" value="F:acylphosphatase activity"/>
    <property type="evidence" value="ECO:0007669"/>
    <property type="project" value="UniProtKB-EC"/>
</dbReference>
<evidence type="ECO:0000256" key="8">
    <source>
        <dbReference type="PIRNR" id="PIRNR006256"/>
    </source>
</evidence>
<evidence type="ECO:0000256" key="9">
    <source>
        <dbReference type="PROSITE-ProRule" id="PRU00520"/>
    </source>
</evidence>
<keyword evidence="13" id="KW-1185">Reference proteome</keyword>
<dbReference type="NCBIfam" id="TIGR00143">
    <property type="entry name" value="hypF"/>
    <property type="match status" value="1"/>
</dbReference>
<evidence type="ECO:0000256" key="5">
    <source>
        <dbReference type="ARBA" id="ARBA00022771"/>
    </source>
</evidence>
<dbReference type="GO" id="GO:0016743">
    <property type="term" value="F:carboxyl- or carbamoyltransferase activity"/>
    <property type="evidence" value="ECO:0007669"/>
    <property type="project" value="UniProtKB-UniRule"/>
</dbReference>
<dbReference type="Gene3D" id="3.30.420.360">
    <property type="match status" value="1"/>
</dbReference>
<dbReference type="PANTHER" id="PTHR42959:SF1">
    <property type="entry name" value="CARBAMOYLTRANSFERASE HYPF"/>
    <property type="match status" value="1"/>
</dbReference>
<dbReference type="SUPFAM" id="SSF54975">
    <property type="entry name" value="Acylphosphatase/BLUF domain-like"/>
    <property type="match status" value="1"/>
</dbReference>
<name>A0A1G6PEX2_9BACT</name>
<keyword evidence="3" id="KW-0436">Ligase</keyword>
<dbReference type="EMBL" id="FMYU01000009">
    <property type="protein sequence ID" value="SDC78780.1"/>
    <property type="molecule type" value="Genomic_DNA"/>
</dbReference>
<dbReference type="Gene3D" id="3.90.870.50">
    <property type="match status" value="1"/>
</dbReference>
<feature type="active site" evidence="9">
    <location>
        <position position="34"/>
    </location>
</feature>
<evidence type="ECO:0000256" key="6">
    <source>
        <dbReference type="ARBA" id="ARBA00022833"/>
    </source>
</evidence>
<dbReference type="GO" id="GO:0008270">
    <property type="term" value="F:zinc ion binding"/>
    <property type="evidence" value="ECO:0007669"/>
    <property type="project" value="UniProtKB-KW"/>
</dbReference>
<dbReference type="InterPro" id="IPR055128">
    <property type="entry name" value="HypF_C_2"/>
</dbReference>
<evidence type="ECO:0000256" key="2">
    <source>
        <dbReference type="ARBA" id="ARBA00008097"/>
    </source>
</evidence>
<dbReference type="Gene3D" id="3.30.110.120">
    <property type="match status" value="1"/>
</dbReference>
<evidence type="ECO:0000256" key="4">
    <source>
        <dbReference type="ARBA" id="ARBA00022723"/>
    </source>
</evidence>
<keyword evidence="4" id="KW-0479">Metal-binding</keyword>
<dbReference type="OrthoDB" id="9808093at2"/>
<evidence type="ECO:0000259" key="11">
    <source>
        <dbReference type="PROSITE" id="PS51163"/>
    </source>
</evidence>
<accession>A0A1G6PEX2</accession>
<dbReference type="InterPro" id="IPR004421">
    <property type="entry name" value="Carbamoyltransferase_HypF"/>
</dbReference>
<dbReference type="Pfam" id="PF01300">
    <property type="entry name" value="Sua5_yciO_yrdC"/>
    <property type="match status" value="1"/>
</dbReference>
<reference evidence="13" key="1">
    <citation type="submission" date="2016-10" db="EMBL/GenBank/DDBJ databases">
        <authorList>
            <person name="Varghese N."/>
            <person name="Submissions S."/>
        </authorList>
    </citation>
    <scope>NUCLEOTIDE SEQUENCE [LARGE SCALE GENOMIC DNA]</scope>
    <source>
        <strain evidence="13">DSM 8415</strain>
    </source>
</reference>
<dbReference type="EC" id="6.2.-.-" evidence="8"/>
<feature type="domain" description="Acylphosphatase-like" evidence="10">
    <location>
        <begin position="3"/>
        <end position="87"/>
    </location>
</feature>
<dbReference type="Pfam" id="PF00708">
    <property type="entry name" value="Acylphosphatase"/>
    <property type="match status" value="1"/>
</dbReference>
<keyword evidence="9" id="KW-0378">Hydrolase</keyword>
<dbReference type="Pfam" id="PF22521">
    <property type="entry name" value="HypF_C_2"/>
    <property type="match status" value="1"/>
</dbReference>
<dbReference type="Pfam" id="PF17788">
    <property type="entry name" value="HypF_C"/>
    <property type="match status" value="1"/>
</dbReference>
<feature type="domain" description="YrdC-like" evidence="11">
    <location>
        <begin position="197"/>
        <end position="379"/>
    </location>
</feature>
<dbReference type="RefSeq" id="WP_092129137.1">
    <property type="nucleotide sequence ID" value="NZ_FMYU01000009.1"/>
</dbReference>
<dbReference type="PROSITE" id="PS51160">
    <property type="entry name" value="ACYLPHOSPHATASE_3"/>
    <property type="match status" value="1"/>
</dbReference>
<proteinExistence type="inferred from homology"/>
<dbReference type="PIRSF" id="PIRSF006256">
    <property type="entry name" value="CMPcnvr_hdrg_mat"/>
    <property type="match status" value="1"/>
</dbReference>
<dbReference type="GO" id="GO:0003725">
    <property type="term" value="F:double-stranded RNA binding"/>
    <property type="evidence" value="ECO:0007669"/>
    <property type="project" value="InterPro"/>
</dbReference>
<dbReference type="InterPro" id="IPR041440">
    <property type="entry name" value="HypF_C"/>
</dbReference>
<dbReference type="InterPro" id="IPR001792">
    <property type="entry name" value="Acylphosphatase-like_dom"/>
</dbReference>
<organism evidence="12 13">
    <name type="scientific">Desulfurella multipotens</name>
    <dbReference type="NCBI Taxonomy" id="79269"/>
    <lineage>
        <taxon>Bacteria</taxon>
        <taxon>Pseudomonadati</taxon>
        <taxon>Campylobacterota</taxon>
        <taxon>Desulfurellia</taxon>
        <taxon>Desulfurellales</taxon>
        <taxon>Desulfurellaceae</taxon>
        <taxon>Desulfurella</taxon>
    </lineage>
</organism>
<keyword evidence="5" id="KW-0863">Zinc-finger</keyword>
<dbReference type="InterPro" id="IPR051060">
    <property type="entry name" value="Carbamoyltrans_HypF-like"/>
</dbReference>
<dbReference type="UniPathway" id="UPA00335"/>
<dbReference type="GO" id="GO:0051604">
    <property type="term" value="P:protein maturation"/>
    <property type="evidence" value="ECO:0007669"/>
    <property type="project" value="TreeGrafter"/>
</dbReference>
<dbReference type="SUPFAM" id="SSF55821">
    <property type="entry name" value="YrdC/RibB"/>
    <property type="match status" value="1"/>
</dbReference>
<evidence type="ECO:0000313" key="12">
    <source>
        <dbReference type="EMBL" id="SDC78780.1"/>
    </source>
</evidence>
<comment type="catalytic activity">
    <reaction evidence="7">
        <text>C-terminal L-cysteinyl-[HypE protein] + carbamoyl phosphate + ATP + H2O = C-terminal S-carboxamide-L-cysteinyl-[HypE protein] + AMP + phosphate + diphosphate + H(+)</text>
        <dbReference type="Rhea" id="RHEA:55636"/>
        <dbReference type="Rhea" id="RHEA-COMP:14247"/>
        <dbReference type="Rhea" id="RHEA-COMP:14392"/>
        <dbReference type="ChEBI" id="CHEBI:15377"/>
        <dbReference type="ChEBI" id="CHEBI:15378"/>
        <dbReference type="ChEBI" id="CHEBI:30616"/>
        <dbReference type="ChEBI" id="CHEBI:33019"/>
        <dbReference type="ChEBI" id="CHEBI:43474"/>
        <dbReference type="ChEBI" id="CHEBI:58228"/>
        <dbReference type="ChEBI" id="CHEBI:76913"/>
        <dbReference type="ChEBI" id="CHEBI:139126"/>
        <dbReference type="ChEBI" id="CHEBI:456215"/>
    </reaction>
</comment>
<comment type="catalytic activity">
    <reaction evidence="9">
        <text>an acyl phosphate + H2O = a carboxylate + phosphate + H(+)</text>
        <dbReference type="Rhea" id="RHEA:14965"/>
        <dbReference type="ChEBI" id="CHEBI:15377"/>
        <dbReference type="ChEBI" id="CHEBI:15378"/>
        <dbReference type="ChEBI" id="CHEBI:29067"/>
        <dbReference type="ChEBI" id="CHEBI:43474"/>
        <dbReference type="ChEBI" id="CHEBI:59918"/>
        <dbReference type="EC" id="3.6.1.7"/>
    </reaction>
</comment>
<dbReference type="AlphaFoldDB" id="A0A1G6PEX2"/>
<dbReference type="InterPro" id="IPR011125">
    <property type="entry name" value="Znf_HypF"/>
</dbReference>
<dbReference type="PROSITE" id="PS51163">
    <property type="entry name" value="YRDC"/>
    <property type="match status" value="1"/>
</dbReference>
<dbReference type="InterPro" id="IPR017945">
    <property type="entry name" value="DHBP_synth_RibB-like_a/b_dom"/>
</dbReference>
<evidence type="ECO:0000256" key="3">
    <source>
        <dbReference type="ARBA" id="ARBA00022598"/>
    </source>
</evidence>
<evidence type="ECO:0000259" key="10">
    <source>
        <dbReference type="PROSITE" id="PS51160"/>
    </source>
</evidence>
<evidence type="ECO:0000256" key="1">
    <source>
        <dbReference type="ARBA" id="ARBA00004711"/>
    </source>
</evidence>